<dbReference type="AlphaFoldDB" id="A0A1J9QEA2"/>
<proteinExistence type="predicted"/>
<dbReference type="Proteomes" id="UP000242791">
    <property type="component" value="Unassembled WGS sequence"/>
</dbReference>
<comment type="caution">
    <text evidence="2">The sequence shown here is derived from an EMBL/GenBank/DDBJ whole genome shotgun (WGS) entry which is preliminary data.</text>
</comment>
<feature type="region of interest" description="Disordered" evidence="1">
    <location>
        <begin position="213"/>
        <end position="257"/>
    </location>
</feature>
<dbReference type="OrthoDB" id="4501855at2759"/>
<evidence type="ECO:0000256" key="1">
    <source>
        <dbReference type="SAM" id="MobiDB-lite"/>
    </source>
</evidence>
<dbReference type="Gene3D" id="4.10.60.10">
    <property type="entry name" value="Zinc finger, CCHC-type"/>
    <property type="match status" value="1"/>
</dbReference>
<name>A0A1J9QEA2_9EURO</name>
<protein>
    <recommendedName>
        <fullName evidence="4">CCHC-type domain-containing protein</fullName>
    </recommendedName>
</protein>
<evidence type="ECO:0000313" key="3">
    <source>
        <dbReference type="Proteomes" id="UP000242791"/>
    </source>
</evidence>
<dbReference type="VEuPathDB" id="FungiDB:ACJ73_01810"/>
<reference evidence="2 3" key="1">
    <citation type="submission" date="2015-08" db="EMBL/GenBank/DDBJ databases">
        <title>Emmonsia species relationships and genome sequence.</title>
        <authorList>
            <person name="Cuomo C.A."/>
            <person name="Schwartz I.S."/>
            <person name="Kenyon C."/>
            <person name="De Hoog G.S."/>
            <person name="Govender N.P."/>
            <person name="Botha A."/>
            <person name="Moreno L."/>
            <person name="De Vries M."/>
            <person name="Munoz J.F."/>
            <person name="Stielow J.B."/>
        </authorList>
    </citation>
    <scope>NUCLEOTIDE SEQUENCE [LARGE SCALE GENOMIC DNA]</scope>
    <source>
        <strain evidence="2 3">EI222</strain>
    </source>
</reference>
<evidence type="ECO:0008006" key="4">
    <source>
        <dbReference type="Google" id="ProtNLM"/>
    </source>
</evidence>
<feature type="region of interest" description="Disordered" evidence="1">
    <location>
        <begin position="126"/>
        <end position="147"/>
    </location>
</feature>
<dbReference type="EMBL" id="LGTZ01000174">
    <property type="protein sequence ID" value="OJD26808.1"/>
    <property type="molecule type" value="Genomic_DNA"/>
</dbReference>
<accession>A0A1J9QEA2</accession>
<feature type="compositionally biased region" description="Low complexity" evidence="1">
    <location>
        <begin position="126"/>
        <end position="141"/>
    </location>
</feature>
<dbReference type="GO" id="GO:0003676">
    <property type="term" value="F:nucleic acid binding"/>
    <property type="evidence" value="ECO:0007669"/>
    <property type="project" value="InterPro"/>
</dbReference>
<dbReference type="STRING" id="1658174.A0A1J9QEA2"/>
<dbReference type="GO" id="GO:0008270">
    <property type="term" value="F:zinc ion binding"/>
    <property type="evidence" value="ECO:0007669"/>
    <property type="project" value="InterPro"/>
</dbReference>
<organism evidence="2 3">
    <name type="scientific">Blastomyces percursus</name>
    <dbReference type="NCBI Taxonomy" id="1658174"/>
    <lineage>
        <taxon>Eukaryota</taxon>
        <taxon>Fungi</taxon>
        <taxon>Dikarya</taxon>
        <taxon>Ascomycota</taxon>
        <taxon>Pezizomycotina</taxon>
        <taxon>Eurotiomycetes</taxon>
        <taxon>Eurotiomycetidae</taxon>
        <taxon>Onygenales</taxon>
        <taxon>Ajellomycetaceae</taxon>
        <taxon>Blastomyces</taxon>
    </lineage>
</organism>
<sequence>MICKLPLTCNLWPDPSYEGPPPQRYPPSHRDYLLLLYLNLDSSVQAMVLPQAEEAGTWDYNSILDQLRLIAKFERVLYEARAQDWLDTTKISFRQGLSYSIRNRLSQQLNLPRTYEDFLKVVQQLSSNSTSSTSQHPNQTSRNDPMDLNAIQINAIRSDSRLADLAALEAPNSKAPSISSAQRDKLRSEGRCVRCGSSDHWIDNCPFLPYRSPSAKSNKPIPHRRQMAFRIPASQQGSDLEDNSDWEKTYEDLLNGN</sequence>
<evidence type="ECO:0000313" key="2">
    <source>
        <dbReference type="EMBL" id="OJD26808.1"/>
    </source>
</evidence>
<gene>
    <name evidence="2" type="ORF">ACJ73_01810</name>
</gene>
<dbReference type="SUPFAM" id="SSF57756">
    <property type="entry name" value="Retrovirus zinc finger-like domains"/>
    <property type="match status" value="1"/>
</dbReference>
<keyword evidence="3" id="KW-1185">Reference proteome</keyword>
<dbReference type="InterPro" id="IPR036875">
    <property type="entry name" value="Znf_CCHC_sf"/>
</dbReference>